<reference evidence="1 2" key="1">
    <citation type="submission" date="2014-08" db="EMBL/GenBank/DDBJ databases">
        <authorList>
            <person name="Chen Y.-H."/>
        </authorList>
    </citation>
    <scope>NUCLEOTIDE SEQUENCE [LARGE SCALE GENOMIC DNA]</scope>
</reference>
<gene>
    <name evidence="1" type="ORF">NGAL_HAMBI1145_14570</name>
</gene>
<name>A0A0T7FCE5_NEOGA</name>
<proteinExistence type="predicted"/>
<sequence>MVVLNRPRSSEPYPDRDIGCQEALEQVFLQLAKGLTPDDIVATAGGNLPPVLAGLAKRAENVGWSLEEAETAISELAQNLLDEMSQM</sequence>
<dbReference type="RefSeq" id="WP_046665685.1">
    <property type="nucleotide sequence ID" value="NZ_CCRH01000003.1"/>
</dbReference>
<dbReference type="Proteomes" id="UP000046176">
    <property type="component" value="Unassembled WGS sequence"/>
</dbReference>
<evidence type="ECO:0000313" key="1">
    <source>
        <dbReference type="EMBL" id="CDZ32686.1"/>
    </source>
</evidence>
<dbReference type="OrthoDB" id="7774794at2"/>
<protein>
    <submittedName>
        <fullName evidence="1">Uncharacterized protein</fullName>
    </submittedName>
</protein>
<dbReference type="EMBL" id="CCRH01000003">
    <property type="protein sequence ID" value="CDZ32686.1"/>
    <property type="molecule type" value="Genomic_DNA"/>
</dbReference>
<organism evidence="1 2">
    <name type="scientific">Neorhizobium galegae bv. officinalis</name>
    <dbReference type="NCBI Taxonomy" id="323656"/>
    <lineage>
        <taxon>Bacteria</taxon>
        <taxon>Pseudomonadati</taxon>
        <taxon>Pseudomonadota</taxon>
        <taxon>Alphaproteobacteria</taxon>
        <taxon>Hyphomicrobiales</taxon>
        <taxon>Rhizobiaceae</taxon>
        <taxon>Rhizobium/Agrobacterium group</taxon>
        <taxon>Neorhizobium</taxon>
    </lineage>
</organism>
<dbReference type="AlphaFoldDB" id="A0A0T7FCE5"/>
<evidence type="ECO:0000313" key="2">
    <source>
        <dbReference type="Proteomes" id="UP000046176"/>
    </source>
</evidence>
<accession>A0A0T7FCE5</accession>